<dbReference type="InterPro" id="IPR006311">
    <property type="entry name" value="TAT_signal"/>
</dbReference>
<evidence type="ECO:0000256" key="2">
    <source>
        <dbReference type="SAM" id="SignalP"/>
    </source>
</evidence>
<dbReference type="Gene3D" id="3.40.50.2300">
    <property type="match status" value="2"/>
</dbReference>
<feature type="signal peptide" evidence="2">
    <location>
        <begin position="1"/>
        <end position="31"/>
    </location>
</feature>
<dbReference type="EMBL" id="BMJQ01000002">
    <property type="protein sequence ID" value="GGF05837.1"/>
    <property type="molecule type" value="Genomic_DNA"/>
</dbReference>
<protein>
    <submittedName>
        <fullName evidence="4">BMP family ABC transporter substrate-binding protein</fullName>
    </submittedName>
</protein>
<dbReference type="GO" id="GO:0005886">
    <property type="term" value="C:plasma membrane"/>
    <property type="evidence" value="ECO:0007669"/>
    <property type="project" value="InterPro"/>
</dbReference>
<dbReference type="AlphaFoldDB" id="A0A8J3E1X5"/>
<reference evidence="4" key="1">
    <citation type="journal article" date="2014" name="Int. J. Syst. Evol. Microbiol.">
        <title>Complete genome sequence of Corynebacterium casei LMG S-19264T (=DSM 44701T), isolated from a smear-ripened cheese.</title>
        <authorList>
            <consortium name="US DOE Joint Genome Institute (JGI-PGF)"/>
            <person name="Walter F."/>
            <person name="Albersmeier A."/>
            <person name="Kalinowski J."/>
            <person name="Ruckert C."/>
        </authorList>
    </citation>
    <scope>NUCLEOTIDE SEQUENCE</scope>
    <source>
        <strain evidence="4">CGMCC 1.15725</strain>
    </source>
</reference>
<sequence length="361" mass="38523">MPNTVDRRRFLLGSAALGSAALASRILPARAAGPFQVGFLYVGPVGDFGWSYQHDQARKAVEAKLGDQVKTSFVENVAEGPDSERVIRQLASAGNQLIFSTSFGFMNSALKVAKQFPAVKFEQATGYKTAPNVAEYNGRFYEGRAVCGTIAGHVSKSGIVGYVGSFPIPEVVMGINAFTLAARKVNPAIKVKVIWVNSWFDPGKEADAAKSLIDQGADILCTHTDSSAIVQTAEARGVHAFGQDSDMKQFGPNAQLSAIVNNWGDYYIARTKAAMDGSWKEQSVWEGLKEGIVQLAAYGPGVTDEARKAADTTKAGIVAGTLHPFTGPVSDNKGKARIAAGAKPTDEELQKQDWYVEGVQA</sequence>
<accession>A0A8J3E1X5</accession>
<dbReference type="Proteomes" id="UP000646365">
    <property type="component" value="Unassembled WGS sequence"/>
</dbReference>
<keyword evidence="5" id="KW-1185">Reference proteome</keyword>
<dbReference type="InterPro" id="IPR003760">
    <property type="entry name" value="PnrA-like"/>
</dbReference>
<gene>
    <name evidence="4" type="ORF">GCM10011611_09170</name>
</gene>
<feature type="chain" id="PRO_5035194291" evidence="2">
    <location>
        <begin position="32"/>
        <end position="361"/>
    </location>
</feature>
<organism evidence="4 5">
    <name type="scientific">Aliidongia dinghuensis</name>
    <dbReference type="NCBI Taxonomy" id="1867774"/>
    <lineage>
        <taxon>Bacteria</taxon>
        <taxon>Pseudomonadati</taxon>
        <taxon>Pseudomonadota</taxon>
        <taxon>Alphaproteobacteria</taxon>
        <taxon>Rhodospirillales</taxon>
        <taxon>Dongiaceae</taxon>
        <taxon>Aliidongia</taxon>
    </lineage>
</organism>
<evidence type="ECO:0000259" key="3">
    <source>
        <dbReference type="Pfam" id="PF02608"/>
    </source>
</evidence>
<reference evidence="4" key="2">
    <citation type="submission" date="2020-09" db="EMBL/GenBank/DDBJ databases">
        <authorList>
            <person name="Sun Q."/>
            <person name="Zhou Y."/>
        </authorList>
    </citation>
    <scope>NUCLEOTIDE SEQUENCE</scope>
    <source>
        <strain evidence="4">CGMCC 1.15725</strain>
    </source>
</reference>
<dbReference type="RefSeq" id="WP_189042975.1">
    <property type="nucleotide sequence ID" value="NZ_BMJQ01000002.1"/>
</dbReference>
<feature type="domain" description="ABC transporter substrate-binding protein PnrA-like" evidence="3">
    <location>
        <begin position="37"/>
        <end position="296"/>
    </location>
</feature>
<name>A0A8J3E1X5_9PROT</name>
<dbReference type="PROSITE" id="PS51318">
    <property type="entry name" value="TAT"/>
    <property type="match status" value="1"/>
</dbReference>
<comment type="caution">
    <text evidence="4">The sequence shown here is derived from an EMBL/GenBank/DDBJ whole genome shotgun (WGS) entry which is preliminary data.</text>
</comment>
<evidence type="ECO:0000256" key="1">
    <source>
        <dbReference type="ARBA" id="ARBA00022729"/>
    </source>
</evidence>
<dbReference type="CDD" id="cd19963">
    <property type="entry name" value="PBP1_BMP-like"/>
    <property type="match status" value="1"/>
</dbReference>
<dbReference type="PANTHER" id="PTHR43208:SF1">
    <property type="entry name" value="ABC TRANSPORTER SUBSTRATE-BINDING PROTEIN"/>
    <property type="match status" value="1"/>
</dbReference>
<dbReference type="PANTHER" id="PTHR43208">
    <property type="entry name" value="ABC TRANSPORTER SUBSTRATE-BINDING PROTEIN"/>
    <property type="match status" value="1"/>
</dbReference>
<dbReference type="InterPro" id="IPR052910">
    <property type="entry name" value="ABC-Purine-Binding"/>
</dbReference>
<keyword evidence="1 2" id="KW-0732">Signal</keyword>
<dbReference type="Pfam" id="PF02608">
    <property type="entry name" value="Bmp"/>
    <property type="match status" value="1"/>
</dbReference>
<evidence type="ECO:0000313" key="5">
    <source>
        <dbReference type="Proteomes" id="UP000646365"/>
    </source>
</evidence>
<evidence type="ECO:0000313" key="4">
    <source>
        <dbReference type="EMBL" id="GGF05837.1"/>
    </source>
</evidence>
<proteinExistence type="predicted"/>